<dbReference type="SUPFAM" id="SSF49299">
    <property type="entry name" value="PKD domain"/>
    <property type="match status" value="1"/>
</dbReference>
<dbReference type="Gene3D" id="2.60.40.10">
    <property type="entry name" value="Immunoglobulins"/>
    <property type="match status" value="1"/>
</dbReference>
<name>A0A940DKY2_9BACT</name>
<comment type="caution">
    <text evidence="2">The sequence shown here is derived from an EMBL/GenBank/DDBJ whole genome shotgun (WGS) entry which is preliminary data.</text>
</comment>
<protein>
    <recommendedName>
        <fullName evidence="1">PKD domain-containing protein</fullName>
    </recommendedName>
</protein>
<dbReference type="CDD" id="cd00146">
    <property type="entry name" value="PKD"/>
    <property type="match status" value="1"/>
</dbReference>
<dbReference type="AlphaFoldDB" id="A0A940DKY2"/>
<dbReference type="Proteomes" id="UP000712007">
    <property type="component" value="Unassembled WGS sequence"/>
</dbReference>
<feature type="domain" description="PKD" evidence="1">
    <location>
        <begin position="444"/>
        <end position="465"/>
    </location>
</feature>
<dbReference type="InterPro" id="IPR000601">
    <property type="entry name" value="PKD_dom"/>
</dbReference>
<dbReference type="EMBL" id="JADIMV010000160">
    <property type="protein sequence ID" value="MBO8440810.1"/>
    <property type="molecule type" value="Genomic_DNA"/>
</dbReference>
<gene>
    <name evidence="2" type="ORF">IAC51_09215</name>
</gene>
<organism evidence="2 3">
    <name type="scientific">Candidatus Aphodosoma intestinipullorum</name>
    <dbReference type="NCBI Taxonomy" id="2840674"/>
    <lineage>
        <taxon>Bacteria</taxon>
        <taxon>Pseudomonadati</taxon>
        <taxon>Bacteroidota</taxon>
        <taxon>Bacteroidia</taxon>
        <taxon>Bacteroidales</taxon>
        <taxon>Candidatus Aphodosoma</taxon>
    </lineage>
</organism>
<evidence type="ECO:0000313" key="2">
    <source>
        <dbReference type="EMBL" id="MBO8440810.1"/>
    </source>
</evidence>
<reference evidence="2" key="2">
    <citation type="journal article" date="2021" name="PeerJ">
        <title>Extensive microbial diversity within the chicken gut microbiome revealed by metagenomics and culture.</title>
        <authorList>
            <person name="Gilroy R."/>
            <person name="Ravi A."/>
            <person name="Getino M."/>
            <person name="Pursley I."/>
            <person name="Horton D.L."/>
            <person name="Alikhan N.F."/>
            <person name="Baker D."/>
            <person name="Gharbi K."/>
            <person name="Hall N."/>
            <person name="Watson M."/>
            <person name="Adriaenssens E.M."/>
            <person name="Foster-Nyarko E."/>
            <person name="Jarju S."/>
            <person name="Secka A."/>
            <person name="Antonio M."/>
            <person name="Oren A."/>
            <person name="Chaudhuri R.R."/>
            <person name="La Ragione R."/>
            <person name="Hildebrand F."/>
            <person name="Pallen M.J."/>
        </authorList>
    </citation>
    <scope>NUCLEOTIDE SEQUENCE</scope>
    <source>
        <strain evidence="2">3924</strain>
    </source>
</reference>
<sequence>MNGNMASVPPGACVDNINIVPLSTCEKPYDIEMTATDSSVWVTWQGTADSYDIRATSSANPGVWVEAQNVTGNSYEVKGFGEGVMTAYVRSNCSGAHTVWISYSHFIFYPGTRCVDYMALADSNCWIGSNANPRQERRMVDMSYVSKNSRHTVHYDKTETDVRTNGVLKTVPDDEVASVRLGNWEVHSEGEAVEYDFTVDAETSGILLLKYAVVLQDPGHDVQSQPRFQLTVMDQSGQVVGKEGCADIDFIAGQNTTGSEWIEAAPIEGSADDPPFYKLWTTVGVNLQDYDGQTLKVRVSSHDCGEGMHYGYAYYTLGCTGAYLEGLSCGEDASNEFKAPDGFDYRWYNVHGEVSTEQVLTLEPTDTLTYWCDVMQKTDHDCYYTLEASAVPRFPHSEFTASRAQSRDCRNVMEFSNTSGVIRVNPITNDTTRSSEEYCDSVVWDFGDGTTSTSWSPVHEFPLEGGTFTVTLTSHLSTCTDVRTQEISLPALGTVRDTIRVVCCEENTPYEFNGLHYVSSGCFSDTLVSTLTGCDSIVTLDLTVPTDNWHEYGDTVCTDDLPYMFNGRECYSSDTYIDTLRSSYGCDSVVVCHLLVNTSLNIDFPTELTACADDGELVVPYTLTSGIVTSYSVRFGSEAAAPMEVERGEAADGRFTIPLSDSVRPATYDMSITFANAACGDVVRSATLRLDYPDSILVQRWNDVIGVRNALWNGGYDFSAFQWYADGQPIDGQTASNLYLPDGLNPDVLYSARLTRADDGVEAFTCPIQPVVYADIELVPTVTFAGGSISVKSGSAGSVRVWSVSGVLVSRTEIGEGMSRLAAPRTAGTYVVEIRLADGTRKIEKLIVKE</sequence>
<accession>A0A940DKY2</accession>
<dbReference type="InterPro" id="IPR013783">
    <property type="entry name" value="Ig-like_fold"/>
</dbReference>
<dbReference type="PROSITE" id="PS50093">
    <property type="entry name" value="PKD"/>
    <property type="match status" value="1"/>
</dbReference>
<dbReference type="InterPro" id="IPR035986">
    <property type="entry name" value="PKD_dom_sf"/>
</dbReference>
<evidence type="ECO:0000259" key="1">
    <source>
        <dbReference type="PROSITE" id="PS50093"/>
    </source>
</evidence>
<evidence type="ECO:0000313" key="3">
    <source>
        <dbReference type="Proteomes" id="UP000712007"/>
    </source>
</evidence>
<reference evidence="2" key="1">
    <citation type="submission" date="2020-10" db="EMBL/GenBank/DDBJ databases">
        <authorList>
            <person name="Gilroy R."/>
        </authorList>
    </citation>
    <scope>NUCLEOTIDE SEQUENCE</scope>
    <source>
        <strain evidence="2">3924</strain>
    </source>
</reference>
<proteinExistence type="predicted"/>